<dbReference type="AlphaFoldDB" id="A0AA46TQT5"/>
<dbReference type="KEGG" id="hqn:M0220_01500"/>
<evidence type="ECO:0000256" key="1">
    <source>
        <dbReference type="PIRSR" id="PIRSR037031-50"/>
    </source>
</evidence>
<keyword evidence="2" id="KW-0676">Redox-active center</keyword>
<dbReference type="InterPro" id="IPR005243">
    <property type="entry name" value="THIRX-like_proc"/>
</dbReference>
<dbReference type="PANTHER" id="PTHR36450">
    <property type="entry name" value="THIOREDOXIN"/>
    <property type="match status" value="1"/>
</dbReference>
<evidence type="ECO:0000313" key="5">
    <source>
        <dbReference type="Proteomes" id="UP001164935"/>
    </source>
</evidence>
<feature type="active site" description="Nucleophile" evidence="1">
    <location>
        <position position="13"/>
    </location>
</feature>
<accession>A0AA46TQT5</accession>
<keyword evidence="2" id="KW-1015">Disulfide bond</keyword>
<dbReference type="RefSeq" id="WP_264018484.1">
    <property type="nucleotide sequence ID" value="NZ_CP096973.1"/>
</dbReference>
<name>A0AA46TQT5_9GAMM</name>
<gene>
    <name evidence="4" type="ORF">M0220_01500</name>
</gene>
<proteinExistence type="predicted"/>
<feature type="active site" description="Nucleophile" evidence="1">
    <location>
        <position position="10"/>
    </location>
</feature>
<dbReference type="Gene3D" id="3.40.30.10">
    <property type="entry name" value="Glutaredoxin"/>
    <property type="match status" value="1"/>
</dbReference>
<dbReference type="InterPro" id="IPR012336">
    <property type="entry name" value="Thioredoxin-like_fold"/>
</dbReference>
<dbReference type="SUPFAM" id="SSF52833">
    <property type="entry name" value="Thioredoxin-like"/>
    <property type="match status" value="1"/>
</dbReference>
<protein>
    <submittedName>
        <fullName evidence="4">Thioredoxin family protein</fullName>
    </submittedName>
</protein>
<dbReference type="Pfam" id="PF13192">
    <property type="entry name" value="Thioredoxin_3"/>
    <property type="match status" value="1"/>
</dbReference>
<evidence type="ECO:0000259" key="3">
    <source>
        <dbReference type="Pfam" id="PF13192"/>
    </source>
</evidence>
<dbReference type="EMBL" id="CP096973">
    <property type="protein sequence ID" value="UYO74868.1"/>
    <property type="molecule type" value="Genomic_DNA"/>
</dbReference>
<dbReference type="Proteomes" id="UP001164935">
    <property type="component" value="Chromosome"/>
</dbReference>
<dbReference type="NCBIfam" id="TIGR00412">
    <property type="entry name" value="redox_disulf_2"/>
    <property type="match status" value="1"/>
</dbReference>
<dbReference type="PIRSF" id="PIRSF037031">
    <property type="entry name" value="Redox_disulphide_2"/>
    <property type="match status" value="1"/>
</dbReference>
<evidence type="ECO:0000256" key="2">
    <source>
        <dbReference type="PIRSR" id="PIRSR037031-51"/>
    </source>
</evidence>
<reference evidence="4" key="1">
    <citation type="submission" date="2022-05" db="EMBL/GenBank/DDBJ databases">
        <title>Complete sequence of a novel PHA-producing Halomonas strain.</title>
        <authorList>
            <person name="Zheng Z."/>
        </authorList>
    </citation>
    <scope>NUCLEOTIDE SEQUENCE</scope>
    <source>
        <strain evidence="4">ZZQ-149</strain>
    </source>
</reference>
<keyword evidence="5" id="KW-1185">Reference proteome</keyword>
<dbReference type="PANTHER" id="PTHR36450:SF1">
    <property type="entry name" value="THIOREDOXIN"/>
    <property type="match status" value="1"/>
</dbReference>
<feature type="domain" description="Thioredoxin-like fold" evidence="3">
    <location>
        <begin position="1"/>
        <end position="76"/>
    </location>
</feature>
<dbReference type="InterPro" id="IPR036249">
    <property type="entry name" value="Thioredoxin-like_sf"/>
</dbReference>
<evidence type="ECO:0000313" key="4">
    <source>
        <dbReference type="EMBL" id="UYO74868.1"/>
    </source>
</evidence>
<feature type="disulfide bond" description="Redox-active" evidence="2">
    <location>
        <begin position="10"/>
        <end position="13"/>
    </location>
</feature>
<organism evidence="4 5">
    <name type="scientific">Halomonas qinghailakensis</name>
    <dbReference type="NCBI Taxonomy" id="2937790"/>
    <lineage>
        <taxon>Bacteria</taxon>
        <taxon>Pseudomonadati</taxon>
        <taxon>Pseudomonadota</taxon>
        <taxon>Gammaproteobacteria</taxon>
        <taxon>Oceanospirillales</taxon>
        <taxon>Halomonadaceae</taxon>
        <taxon>Halomonas</taxon>
    </lineage>
</organism>
<sequence>MKLKIYGSGCKKCQQLTDNAQEAANALGLTVDIEKITDVNAIIDEGIMRTPALGIEDDIVIEGKVASAEDIQKLLKAS</sequence>